<organism evidence="1 2">
    <name type="scientific">Cytobacillus gottheilii</name>
    <dbReference type="NCBI Taxonomy" id="859144"/>
    <lineage>
        <taxon>Bacteria</taxon>
        <taxon>Bacillati</taxon>
        <taxon>Bacillota</taxon>
        <taxon>Bacilli</taxon>
        <taxon>Bacillales</taxon>
        <taxon>Bacillaceae</taxon>
        <taxon>Cytobacillus</taxon>
    </lineage>
</organism>
<dbReference type="InterPro" id="IPR014903">
    <property type="entry name" value="DUF1796"/>
</dbReference>
<dbReference type="RefSeq" id="WP_214478703.1">
    <property type="nucleotide sequence ID" value="NZ_CANKUS010000004.1"/>
</dbReference>
<protein>
    <submittedName>
        <fullName evidence="1">Peptidase</fullName>
    </submittedName>
</protein>
<dbReference type="Pfam" id="PF08795">
    <property type="entry name" value="DUF1796"/>
    <property type="match status" value="1"/>
</dbReference>
<accession>A0ABX8FHR7</accession>
<dbReference type="Proteomes" id="UP000679247">
    <property type="component" value="Chromosome"/>
</dbReference>
<dbReference type="EMBL" id="CP071709">
    <property type="protein sequence ID" value="QVY63571.1"/>
    <property type="molecule type" value="Genomic_DNA"/>
</dbReference>
<keyword evidence="2" id="KW-1185">Reference proteome</keyword>
<evidence type="ECO:0000313" key="1">
    <source>
        <dbReference type="EMBL" id="QVY63571.1"/>
    </source>
</evidence>
<reference evidence="1 2" key="1">
    <citation type="submission" date="2021-03" db="EMBL/GenBank/DDBJ databases">
        <title>The first data on the complete genome of the tetrodotoxin-producing bacterium.</title>
        <authorList>
            <person name="Melnikova D.I."/>
            <person name="Nijland R."/>
            <person name="Magarlamov T.Y."/>
        </authorList>
    </citation>
    <scope>NUCLEOTIDE SEQUENCE [LARGE SCALE GENOMIC DNA]</scope>
    <source>
        <strain evidence="1 2">1839</strain>
    </source>
</reference>
<gene>
    <name evidence="1" type="ORF">J1899_11205</name>
</gene>
<proteinExistence type="predicted"/>
<sequence>MRFQQIKGEYDATFSLGHLCLASMQLRKFQLRPFSGVLDWVGSPNLGNINSLIANDFKDFLNFQHLQPVKYLSSTDLYVWDSYYDIGFNHDFKTDQNSLEQLGGYDTVKEKYDRRIARFNEKLRTSKRILFIRTEGSKEEIEVLQQILAQKCSGDFELLVVNHQPVQTMSEHFWNIPNVTVAEMPNDEIWDANDAHWAELFDGVSLS</sequence>
<name>A0ABX8FHR7_9BACI</name>
<evidence type="ECO:0000313" key="2">
    <source>
        <dbReference type="Proteomes" id="UP000679247"/>
    </source>
</evidence>